<keyword evidence="4" id="KW-1185">Reference proteome</keyword>
<dbReference type="NCBIfam" id="TIGR00049">
    <property type="entry name" value="iron-sulfur cluster assembly accessory protein"/>
    <property type="match status" value="1"/>
</dbReference>
<reference evidence="3 4" key="1">
    <citation type="journal article" date="2014" name="BMC Genomics">
        <title>Adaptive genomic structural variation in the grape powdery mildew pathogen, Erysiphe necator.</title>
        <authorList>
            <person name="Jones L."/>
            <person name="Riaz S."/>
            <person name="Morales-Cruz A."/>
            <person name="Amrine K.C."/>
            <person name="McGuire B."/>
            <person name="Gubler W.D."/>
            <person name="Walker M.A."/>
            <person name="Cantu D."/>
        </authorList>
    </citation>
    <scope>NUCLEOTIDE SEQUENCE [LARGE SCALE GENOMIC DNA]</scope>
    <source>
        <strain evidence="4">c</strain>
    </source>
</reference>
<dbReference type="EMBL" id="JNVN01000911">
    <property type="protein sequence ID" value="KHJ34374.1"/>
    <property type="molecule type" value="Genomic_DNA"/>
</dbReference>
<dbReference type="InterPro" id="IPR035903">
    <property type="entry name" value="HesB-like_dom_sf"/>
</dbReference>
<dbReference type="InterPro" id="IPR000361">
    <property type="entry name" value="ATAP_core_dom"/>
</dbReference>
<evidence type="ECO:0000256" key="1">
    <source>
        <dbReference type="ARBA" id="ARBA00006718"/>
    </source>
</evidence>
<dbReference type="STRING" id="52586.A0A0B1PCL0"/>
<gene>
    <name evidence="3" type="ORF">EV44_g5012</name>
</gene>
<dbReference type="SUPFAM" id="SSF89360">
    <property type="entry name" value="HesB-like domain"/>
    <property type="match status" value="1"/>
</dbReference>
<dbReference type="GO" id="GO:0051537">
    <property type="term" value="F:2 iron, 2 sulfur cluster binding"/>
    <property type="evidence" value="ECO:0007669"/>
    <property type="project" value="TreeGrafter"/>
</dbReference>
<name>A0A0B1PCL0_UNCNE</name>
<protein>
    <submittedName>
        <fullName evidence="3">Putative iron-sulfur cluster assembly 2 like mitochondrial</fullName>
    </submittedName>
</protein>
<sequence>MAAQKCCFRLKNIYPLRIFLQTELFRRNGFLTPLNFDFLLSTTSKITHTQYLVARNSNSYRNSLRCYSASSKRPKTTAILNPLKDEDGTDMKIEITPRASNRLKEIMSQDSNPNLALRIKVVNGGCHGFQYLMSLTTLPSDINSTVAQTDDNQYHSVKNLISDDSDNNGQATLCDDDIVFAANDGTGAKVVINASSLEVLKGSKIDYTMELIGSQFKIVDNPLATSSCGCGTSFDIK</sequence>
<dbReference type="PANTHER" id="PTHR43011">
    <property type="entry name" value="IRON-SULFUR CLUSTER ASSEMBLY 2 HOMOLOG, MITOCHONDRIAL"/>
    <property type="match status" value="1"/>
</dbReference>
<evidence type="ECO:0000313" key="4">
    <source>
        <dbReference type="Proteomes" id="UP000030854"/>
    </source>
</evidence>
<dbReference type="PANTHER" id="PTHR43011:SF1">
    <property type="entry name" value="IRON-SULFUR CLUSTER ASSEMBLY 2 HOMOLOG, MITOCHONDRIAL"/>
    <property type="match status" value="1"/>
</dbReference>
<dbReference type="GO" id="GO:0005506">
    <property type="term" value="F:iron ion binding"/>
    <property type="evidence" value="ECO:0007669"/>
    <property type="project" value="TreeGrafter"/>
</dbReference>
<dbReference type="GO" id="GO:0005739">
    <property type="term" value="C:mitochondrion"/>
    <property type="evidence" value="ECO:0007669"/>
    <property type="project" value="TreeGrafter"/>
</dbReference>
<dbReference type="InterPro" id="IPR016092">
    <property type="entry name" value="ATAP"/>
</dbReference>
<organism evidence="3 4">
    <name type="scientific">Uncinula necator</name>
    <name type="common">Grape powdery mildew</name>
    <dbReference type="NCBI Taxonomy" id="52586"/>
    <lineage>
        <taxon>Eukaryota</taxon>
        <taxon>Fungi</taxon>
        <taxon>Dikarya</taxon>
        <taxon>Ascomycota</taxon>
        <taxon>Pezizomycotina</taxon>
        <taxon>Leotiomycetes</taxon>
        <taxon>Erysiphales</taxon>
        <taxon>Erysiphaceae</taxon>
        <taxon>Erysiphe</taxon>
    </lineage>
</organism>
<dbReference type="GO" id="GO:0051539">
    <property type="term" value="F:4 iron, 4 sulfur cluster binding"/>
    <property type="evidence" value="ECO:0007669"/>
    <property type="project" value="TreeGrafter"/>
</dbReference>
<dbReference type="GO" id="GO:0016226">
    <property type="term" value="P:iron-sulfur cluster assembly"/>
    <property type="evidence" value="ECO:0007669"/>
    <property type="project" value="InterPro"/>
</dbReference>
<accession>A0A0B1PCL0</accession>
<evidence type="ECO:0000259" key="2">
    <source>
        <dbReference type="Pfam" id="PF01521"/>
    </source>
</evidence>
<dbReference type="Gene3D" id="2.60.300.12">
    <property type="entry name" value="HesB-like domain"/>
    <property type="match status" value="1"/>
</dbReference>
<dbReference type="OMA" id="QFKITDN"/>
<comment type="similarity">
    <text evidence="1">Belongs to the HesB/IscA family.</text>
</comment>
<proteinExistence type="inferred from homology"/>
<feature type="domain" description="Core" evidence="2">
    <location>
        <begin position="91"/>
        <end position="141"/>
    </location>
</feature>
<dbReference type="AlphaFoldDB" id="A0A0B1PCL0"/>
<evidence type="ECO:0000313" key="3">
    <source>
        <dbReference type="EMBL" id="KHJ34374.1"/>
    </source>
</evidence>
<dbReference type="Proteomes" id="UP000030854">
    <property type="component" value="Unassembled WGS sequence"/>
</dbReference>
<dbReference type="HOGENOM" id="CLU_069054_1_0_1"/>
<dbReference type="Pfam" id="PF01521">
    <property type="entry name" value="Fe-S_biosyn"/>
    <property type="match status" value="1"/>
</dbReference>
<comment type="caution">
    <text evidence="3">The sequence shown here is derived from an EMBL/GenBank/DDBJ whole genome shotgun (WGS) entry which is preliminary data.</text>
</comment>